<evidence type="ECO:0000313" key="1">
    <source>
        <dbReference type="EMBL" id="MFD1566880.1"/>
    </source>
</evidence>
<dbReference type="EMBL" id="JBHUCZ010000002">
    <property type="protein sequence ID" value="MFD1566880.1"/>
    <property type="molecule type" value="Genomic_DNA"/>
</dbReference>
<gene>
    <name evidence="1" type="ORF">ACFSAU_05190</name>
</gene>
<protein>
    <submittedName>
        <fullName evidence="1">Uncharacterized protein</fullName>
    </submittedName>
</protein>
<dbReference type="RefSeq" id="WP_267646673.1">
    <property type="nucleotide sequence ID" value="NZ_JANHGR010000001.1"/>
</dbReference>
<organism evidence="1 2">
    <name type="scientific">Halolamina litorea</name>
    <dbReference type="NCBI Taxonomy" id="1515593"/>
    <lineage>
        <taxon>Archaea</taxon>
        <taxon>Methanobacteriati</taxon>
        <taxon>Methanobacteriota</taxon>
        <taxon>Stenosarchaea group</taxon>
        <taxon>Halobacteria</taxon>
        <taxon>Halobacteriales</taxon>
        <taxon>Haloferacaceae</taxon>
    </lineage>
</organism>
<evidence type="ECO:0000313" key="2">
    <source>
        <dbReference type="Proteomes" id="UP001597139"/>
    </source>
</evidence>
<accession>A0ABD6BQL2</accession>
<dbReference type="Proteomes" id="UP001597139">
    <property type="component" value="Unassembled WGS sequence"/>
</dbReference>
<name>A0ABD6BQL2_9EURY</name>
<reference evidence="1 2" key="1">
    <citation type="journal article" date="2019" name="Int. J. Syst. Evol. Microbiol.">
        <title>The Global Catalogue of Microorganisms (GCM) 10K type strain sequencing project: providing services to taxonomists for standard genome sequencing and annotation.</title>
        <authorList>
            <consortium name="The Broad Institute Genomics Platform"/>
            <consortium name="The Broad Institute Genome Sequencing Center for Infectious Disease"/>
            <person name="Wu L."/>
            <person name="Ma J."/>
        </authorList>
    </citation>
    <scope>NUCLEOTIDE SEQUENCE [LARGE SCALE GENOMIC DNA]</scope>
    <source>
        <strain evidence="1 2">CGMCC 1.12859</strain>
    </source>
</reference>
<comment type="caution">
    <text evidence="1">The sequence shown here is derived from an EMBL/GenBank/DDBJ whole genome shotgun (WGS) entry which is preliminary data.</text>
</comment>
<dbReference type="AlphaFoldDB" id="A0ABD6BQL2"/>
<sequence>MQPDVAGSWNELDGVWSVEGTGEPMGWRSVERTESVWQLRSADAELLVSRGNAGETGTDWWLSMIRDGKPVVDDHRVRIGDDAELGEALAAVLTALR</sequence>
<proteinExistence type="predicted"/>
<keyword evidence="2" id="KW-1185">Reference proteome</keyword>